<reference evidence="2" key="3">
    <citation type="submission" date="2015-04" db="UniProtKB">
        <authorList>
            <consortium name="EnsemblPlants"/>
        </authorList>
    </citation>
    <scope>IDENTIFICATION</scope>
</reference>
<dbReference type="PANTHER" id="PTHR35162:SF10">
    <property type="entry name" value="OS06G0659800 PROTEIN"/>
    <property type="match status" value="1"/>
</dbReference>
<name>A0A0D9WSV2_9ORYZ</name>
<dbReference type="PANTHER" id="PTHR35162">
    <property type="entry name" value="OS08G0516600 PROTEIN"/>
    <property type="match status" value="1"/>
</dbReference>
<protein>
    <submittedName>
        <fullName evidence="2">Uncharacterized protein</fullName>
    </submittedName>
</protein>
<keyword evidence="3" id="KW-1185">Reference proteome</keyword>
<organism evidence="2 3">
    <name type="scientific">Leersia perrieri</name>
    <dbReference type="NCBI Taxonomy" id="77586"/>
    <lineage>
        <taxon>Eukaryota</taxon>
        <taxon>Viridiplantae</taxon>
        <taxon>Streptophyta</taxon>
        <taxon>Embryophyta</taxon>
        <taxon>Tracheophyta</taxon>
        <taxon>Spermatophyta</taxon>
        <taxon>Magnoliopsida</taxon>
        <taxon>Liliopsida</taxon>
        <taxon>Poales</taxon>
        <taxon>Poaceae</taxon>
        <taxon>BOP clade</taxon>
        <taxon>Oryzoideae</taxon>
        <taxon>Oryzeae</taxon>
        <taxon>Oryzinae</taxon>
        <taxon>Leersia</taxon>
    </lineage>
</organism>
<sequence>MRPIRVTLEGNGSATVRRHGGDVAAEKVGETETEVESSSSAGSCVTPTSAASAMPAATACPPAPRKPRPAKRMTTTTKRCCCGRPRRSPLIFFPVPHDLAAVFVARAPAATAAAACSPPAKKIRVHAVG</sequence>
<dbReference type="InterPro" id="IPR053115">
    <property type="entry name" value="CDK_inhibitor"/>
</dbReference>
<dbReference type="Proteomes" id="UP000032180">
    <property type="component" value="Chromosome 6"/>
</dbReference>
<dbReference type="HOGENOM" id="CLU_1680713_0_0_1"/>
<feature type="region of interest" description="Disordered" evidence="1">
    <location>
        <begin position="9"/>
        <end position="77"/>
    </location>
</feature>
<evidence type="ECO:0000256" key="1">
    <source>
        <dbReference type="SAM" id="MobiDB-lite"/>
    </source>
</evidence>
<reference evidence="3" key="2">
    <citation type="submission" date="2013-12" db="EMBL/GenBank/DDBJ databases">
        <authorList>
            <person name="Yu Y."/>
            <person name="Lee S."/>
            <person name="de Baynast K."/>
            <person name="Wissotski M."/>
            <person name="Liu L."/>
            <person name="Talag J."/>
            <person name="Goicoechea J."/>
            <person name="Angelova A."/>
            <person name="Jetty R."/>
            <person name="Kudrna D."/>
            <person name="Golser W."/>
            <person name="Rivera L."/>
            <person name="Zhang J."/>
            <person name="Wing R."/>
        </authorList>
    </citation>
    <scope>NUCLEOTIDE SEQUENCE</scope>
</reference>
<dbReference type="AlphaFoldDB" id="A0A0D9WSV2"/>
<evidence type="ECO:0000313" key="3">
    <source>
        <dbReference type="Proteomes" id="UP000032180"/>
    </source>
</evidence>
<accession>A0A0D9WSV2</accession>
<feature type="compositionally biased region" description="Basic and acidic residues" evidence="1">
    <location>
        <begin position="19"/>
        <end position="30"/>
    </location>
</feature>
<evidence type="ECO:0000313" key="2">
    <source>
        <dbReference type="EnsemblPlants" id="LPERR06G19550.1"/>
    </source>
</evidence>
<reference evidence="2 3" key="1">
    <citation type="submission" date="2012-08" db="EMBL/GenBank/DDBJ databases">
        <title>Oryza genome evolution.</title>
        <authorList>
            <person name="Wing R.A."/>
        </authorList>
    </citation>
    <scope>NUCLEOTIDE SEQUENCE</scope>
</reference>
<feature type="compositionally biased region" description="Low complexity" evidence="1">
    <location>
        <begin position="36"/>
        <end position="60"/>
    </location>
</feature>
<dbReference type="Gramene" id="LPERR06G19550.1">
    <property type="protein sequence ID" value="LPERR06G19550.1"/>
    <property type="gene ID" value="LPERR06G19550"/>
</dbReference>
<dbReference type="EnsemblPlants" id="LPERR06G19550.1">
    <property type="protein sequence ID" value="LPERR06G19550.1"/>
    <property type="gene ID" value="LPERR06G19550"/>
</dbReference>
<proteinExistence type="predicted"/>